<name>C6HN70_AJECH</name>
<gene>
    <name evidence="1" type="ORF">HCDG_07651</name>
</gene>
<dbReference type="HOGENOM" id="CLU_2621474_0_0_1"/>
<sequence length="78" mass="9068">MVWPHKNTHIFETSRCTPLHTEIVASLLILRASAYLMSFQDWIYTKLFVSERLNSTFRAPALGFKQRFWCGGFRNGAT</sequence>
<reference evidence="2" key="1">
    <citation type="submission" date="2009-05" db="EMBL/GenBank/DDBJ databases">
        <title>The genome sequence of Ajellomyces capsulatus strain H143.</title>
        <authorList>
            <person name="Champion M."/>
            <person name="Cuomo C.A."/>
            <person name="Ma L.-J."/>
            <person name="Henn M.R."/>
            <person name="Sil A."/>
            <person name="Goldman B."/>
            <person name="Young S.K."/>
            <person name="Kodira C.D."/>
            <person name="Zeng Q."/>
            <person name="Koehrsen M."/>
            <person name="Alvarado L."/>
            <person name="Berlin A.M."/>
            <person name="Borenstein D."/>
            <person name="Chen Z."/>
            <person name="Engels R."/>
            <person name="Freedman E."/>
            <person name="Gellesch M."/>
            <person name="Goldberg J."/>
            <person name="Griggs A."/>
            <person name="Gujja S."/>
            <person name="Heiman D.I."/>
            <person name="Hepburn T.A."/>
            <person name="Howarth C."/>
            <person name="Jen D."/>
            <person name="Larson L."/>
            <person name="Lewis B."/>
            <person name="Mehta T."/>
            <person name="Park D."/>
            <person name="Pearson M."/>
            <person name="Roberts A."/>
            <person name="Saif S."/>
            <person name="Shea T.D."/>
            <person name="Shenoy N."/>
            <person name="Sisk P."/>
            <person name="Stolte C."/>
            <person name="Sykes S."/>
            <person name="Walk T."/>
            <person name="White J."/>
            <person name="Yandava C."/>
            <person name="Klein B."/>
            <person name="McEwen J.G."/>
            <person name="Puccia R."/>
            <person name="Goldman G.H."/>
            <person name="Felipe M.S."/>
            <person name="Nino-Vega G."/>
            <person name="San-Blas G."/>
            <person name="Taylor J.W."/>
            <person name="Mendoza L."/>
            <person name="Galagan J.E."/>
            <person name="Nusbaum C."/>
            <person name="Birren B.W."/>
        </authorList>
    </citation>
    <scope>NUCLEOTIDE SEQUENCE [LARGE SCALE GENOMIC DNA]</scope>
    <source>
        <strain evidence="2">H143</strain>
    </source>
</reference>
<dbReference type="VEuPathDB" id="FungiDB:HCDG_07651"/>
<accession>C6HN70</accession>
<dbReference type="EMBL" id="GG692432">
    <property type="protein sequence ID" value="EER37916.1"/>
    <property type="molecule type" value="Genomic_DNA"/>
</dbReference>
<evidence type="ECO:0000313" key="2">
    <source>
        <dbReference type="Proteomes" id="UP000002624"/>
    </source>
</evidence>
<proteinExistence type="predicted"/>
<dbReference type="AlphaFoldDB" id="C6HN70"/>
<organism evidence="1 2">
    <name type="scientific">Ajellomyces capsulatus (strain H143)</name>
    <name type="common">Darling's disease fungus</name>
    <name type="synonym">Histoplasma capsulatum</name>
    <dbReference type="NCBI Taxonomy" id="544712"/>
    <lineage>
        <taxon>Eukaryota</taxon>
        <taxon>Fungi</taxon>
        <taxon>Dikarya</taxon>
        <taxon>Ascomycota</taxon>
        <taxon>Pezizomycotina</taxon>
        <taxon>Eurotiomycetes</taxon>
        <taxon>Eurotiomycetidae</taxon>
        <taxon>Onygenales</taxon>
        <taxon>Ajellomycetaceae</taxon>
        <taxon>Histoplasma</taxon>
    </lineage>
</organism>
<dbReference type="Proteomes" id="UP000002624">
    <property type="component" value="Unassembled WGS sequence"/>
</dbReference>
<evidence type="ECO:0000313" key="1">
    <source>
        <dbReference type="EMBL" id="EER37916.1"/>
    </source>
</evidence>
<protein>
    <submittedName>
        <fullName evidence="1">Uncharacterized protein</fullName>
    </submittedName>
</protein>